<evidence type="ECO:0000313" key="5">
    <source>
        <dbReference type="Proteomes" id="UP000523863"/>
    </source>
</evidence>
<feature type="domain" description="Methyltransferase" evidence="3">
    <location>
        <begin position="37"/>
        <end position="127"/>
    </location>
</feature>
<gene>
    <name evidence="4" type="ORF">BKA12_000218</name>
</gene>
<protein>
    <submittedName>
        <fullName evidence="4">SAM-dependent methyltransferase</fullName>
    </submittedName>
</protein>
<organism evidence="4 5">
    <name type="scientific">Neomicrococcus lactis</name>
    <dbReference type="NCBI Taxonomy" id="732241"/>
    <lineage>
        <taxon>Bacteria</taxon>
        <taxon>Bacillati</taxon>
        <taxon>Actinomycetota</taxon>
        <taxon>Actinomycetes</taxon>
        <taxon>Micrococcales</taxon>
        <taxon>Micrococcaceae</taxon>
        <taxon>Neomicrococcus</taxon>
    </lineage>
</organism>
<name>A0A7W9DA10_9MICC</name>
<dbReference type="PANTHER" id="PTHR43861:SF1">
    <property type="entry name" value="TRANS-ACONITATE 2-METHYLTRANSFERASE"/>
    <property type="match status" value="1"/>
</dbReference>
<dbReference type="Gene3D" id="3.40.50.150">
    <property type="entry name" value="Vaccinia Virus protein VP39"/>
    <property type="match status" value="1"/>
</dbReference>
<comment type="caution">
    <text evidence="4">The sequence shown here is derived from an EMBL/GenBank/DDBJ whole genome shotgun (WGS) entry which is preliminary data.</text>
</comment>
<evidence type="ECO:0000256" key="2">
    <source>
        <dbReference type="ARBA" id="ARBA00022679"/>
    </source>
</evidence>
<dbReference type="InterPro" id="IPR029063">
    <property type="entry name" value="SAM-dependent_MTases_sf"/>
</dbReference>
<dbReference type="PANTHER" id="PTHR43861">
    <property type="entry name" value="TRANS-ACONITATE 2-METHYLTRANSFERASE-RELATED"/>
    <property type="match status" value="1"/>
</dbReference>
<dbReference type="Proteomes" id="UP000523863">
    <property type="component" value="Unassembled WGS sequence"/>
</dbReference>
<dbReference type="GO" id="GO:0008168">
    <property type="term" value="F:methyltransferase activity"/>
    <property type="evidence" value="ECO:0007669"/>
    <property type="project" value="UniProtKB-KW"/>
</dbReference>
<evidence type="ECO:0000259" key="3">
    <source>
        <dbReference type="Pfam" id="PF13649"/>
    </source>
</evidence>
<sequence>MTDYDPRIIDLYDEDNPDGPDHDYYRSLASLHRAQRILDLGCGTGILTVSFADGRDVVGVDPSPTMISYARQRSGADHVTWVEGYSSDVAEGPFDLIVMTGNVAQHIPDPQWERTLKDLRRLASDGGVLAFESRNPSIRAWEIWAAEEPTTRNTMFGEITEWCVADELDHGQVLLRSFNRFESTKEVVEEDLLLTFRDDDLLMKQLVSASFEVSAIWGDWDRTVFDGSQGVMVFEARAV</sequence>
<keyword evidence="2 4" id="KW-0808">Transferase</keyword>
<dbReference type="RefSeq" id="WP_183640022.1">
    <property type="nucleotide sequence ID" value="NZ_JACHBL010000001.1"/>
</dbReference>
<proteinExistence type="predicted"/>
<dbReference type="EMBL" id="JACHBL010000001">
    <property type="protein sequence ID" value="MBB5597138.1"/>
    <property type="molecule type" value="Genomic_DNA"/>
</dbReference>
<dbReference type="InterPro" id="IPR041698">
    <property type="entry name" value="Methyltransf_25"/>
</dbReference>
<dbReference type="AlphaFoldDB" id="A0A7W9DA10"/>
<dbReference type="Pfam" id="PF13649">
    <property type="entry name" value="Methyltransf_25"/>
    <property type="match status" value="1"/>
</dbReference>
<accession>A0A7W9DA10</accession>
<dbReference type="SUPFAM" id="SSF53335">
    <property type="entry name" value="S-adenosyl-L-methionine-dependent methyltransferases"/>
    <property type="match status" value="1"/>
</dbReference>
<evidence type="ECO:0000313" key="4">
    <source>
        <dbReference type="EMBL" id="MBB5597138.1"/>
    </source>
</evidence>
<keyword evidence="1 4" id="KW-0489">Methyltransferase</keyword>
<reference evidence="4 5" key="1">
    <citation type="submission" date="2020-08" db="EMBL/GenBank/DDBJ databases">
        <title>Sequencing the genomes of 1000 actinobacteria strains.</title>
        <authorList>
            <person name="Klenk H.-P."/>
        </authorList>
    </citation>
    <scope>NUCLEOTIDE SEQUENCE [LARGE SCALE GENOMIC DNA]</scope>
    <source>
        <strain evidence="4 5">DSM 23694</strain>
    </source>
</reference>
<dbReference type="GO" id="GO:0032259">
    <property type="term" value="P:methylation"/>
    <property type="evidence" value="ECO:0007669"/>
    <property type="project" value="UniProtKB-KW"/>
</dbReference>
<evidence type="ECO:0000256" key="1">
    <source>
        <dbReference type="ARBA" id="ARBA00022603"/>
    </source>
</evidence>
<dbReference type="CDD" id="cd02440">
    <property type="entry name" value="AdoMet_MTases"/>
    <property type="match status" value="1"/>
</dbReference>
<keyword evidence="5" id="KW-1185">Reference proteome</keyword>